<keyword evidence="5" id="KW-0833">Ubl conjugation pathway</keyword>
<dbReference type="Proteomes" id="UP000481153">
    <property type="component" value="Unassembled WGS sequence"/>
</dbReference>
<dbReference type="AlphaFoldDB" id="A0A6G0WED5"/>
<dbReference type="SUPFAM" id="SSF102712">
    <property type="entry name" value="JAB1/MPN domain"/>
    <property type="match status" value="1"/>
</dbReference>
<dbReference type="PROSITE" id="PS50249">
    <property type="entry name" value="MPN"/>
    <property type="match status" value="1"/>
</dbReference>
<dbReference type="SMART" id="SM00232">
    <property type="entry name" value="JAB_MPN"/>
    <property type="match status" value="1"/>
</dbReference>
<dbReference type="PANTHER" id="PTHR12947:SF13">
    <property type="entry name" value="FI19924P1"/>
    <property type="match status" value="1"/>
</dbReference>
<dbReference type="CDD" id="cd08066">
    <property type="entry name" value="MPN_AMSH_like"/>
    <property type="match status" value="1"/>
</dbReference>
<evidence type="ECO:0000256" key="4">
    <source>
        <dbReference type="ARBA" id="ARBA00022723"/>
    </source>
</evidence>
<keyword evidence="3" id="KW-0645">Protease</keyword>
<dbReference type="Gene3D" id="1.20.58.80">
    <property type="entry name" value="Phosphotransferase system, lactose/cellobiose-type IIA subunit"/>
    <property type="match status" value="1"/>
</dbReference>
<evidence type="ECO:0000313" key="11">
    <source>
        <dbReference type="Proteomes" id="UP000481153"/>
    </source>
</evidence>
<organism evidence="10 11">
    <name type="scientific">Aphanomyces euteiches</name>
    <dbReference type="NCBI Taxonomy" id="100861"/>
    <lineage>
        <taxon>Eukaryota</taxon>
        <taxon>Sar</taxon>
        <taxon>Stramenopiles</taxon>
        <taxon>Oomycota</taxon>
        <taxon>Saprolegniomycetes</taxon>
        <taxon>Saprolegniales</taxon>
        <taxon>Verrucalvaceae</taxon>
        <taxon>Aphanomyces</taxon>
    </lineage>
</organism>
<evidence type="ECO:0000313" key="10">
    <source>
        <dbReference type="EMBL" id="KAF0725043.1"/>
    </source>
</evidence>
<dbReference type="InterPro" id="IPR044098">
    <property type="entry name" value="STAMBP/STALP-like_MPN"/>
</dbReference>
<dbReference type="EMBL" id="VJMJ01000253">
    <property type="protein sequence ID" value="KAF0725043.1"/>
    <property type="molecule type" value="Genomic_DNA"/>
</dbReference>
<dbReference type="InterPro" id="IPR037518">
    <property type="entry name" value="MPN"/>
</dbReference>
<keyword evidence="4" id="KW-0479">Metal-binding</keyword>
<accession>A0A6G0WED5</accession>
<comment type="caution">
    <text evidence="10">The sequence shown here is derived from an EMBL/GenBank/DDBJ whole genome shotgun (WGS) entry which is preliminary data.</text>
</comment>
<keyword evidence="11" id="KW-1185">Reference proteome</keyword>
<name>A0A6G0WED5_9STRA</name>
<reference evidence="10 11" key="1">
    <citation type="submission" date="2019-07" db="EMBL/GenBank/DDBJ databases">
        <title>Genomics analysis of Aphanomyces spp. identifies a new class of oomycete effector associated with host adaptation.</title>
        <authorList>
            <person name="Gaulin E."/>
        </authorList>
    </citation>
    <scope>NUCLEOTIDE SEQUENCE [LARGE SCALE GENOMIC DNA]</scope>
    <source>
        <strain evidence="10 11">ATCC 201684</strain>
    </source>
</reference>
<protein>
    <recommendedName>
        <fullName evidence="9">MPN domain-containing protein</fullName>
    </recommendedName>
</protein>
<dbReference type="GO" id="GO:0006508">
    <property type="term" value="P:proteolysis"/>
    <property type="evidence" value="ECO:0007669"/>
    <property type="project" value="UniProtKB-KW"/>
</dbReference>
<evidence type="ECO:0000256" key="2">
    <source>
        <dbReference type="ARBA" id="ARBA00010981"/>
    </source>
</evidence>
<keyword evidence="6" id="KW-0378">Hydrolase</keyword>
<dbReference type="InterPro" id="IPR000555">
    <property type="entry name" value="JAMM/MPN+_dom"/>
</dbReference>
<evidence type="ECO:0000256" key="6">
    <source>
        <dbReference type="ARBA" id="ARBA00022801"/>
    </source>
</evidence>
<dbReference type="Gene3D" id="3.40.140.10">
    <property type="entry name" value="Cytidine Deaminase, domain 2"/>
    <property type="match status" value="1"/>
</dbReference>
<dbReference type="PANTHER" id="PTHR12947">
    <property type="entry name" value="AMSH-LIKE PROTEASE"/>
    <property type="match status" value="1"/>
</dbReference>
<dbReference type="GO" id="GO:0061578">
    <property type="term" value="F:K63-linked deubiquitinase activity"/>
    <property type="evidence" value="ECO:0007669"/>
    <property type="project" value="InterPro"/>
</dbReference>
<comment type="cofactor">
    <cofactor evidence="1">
        <name>Zn(2+)</name>
        <dbReference type="ChEBI" id="CHEBI:29105"/>
    </cofactor>
</comment>
<dbReference type="Pfam" id="PF01398">
    <property type="entry name" value="JAB"/>
    <property type="match status" value="1"/>
</dbReference>
<evidence type="ECO:0000256" key="5">
    <source>
        <dbReference type="ARBA" id="ARBA00022786"/>
    </source>
</evidence>
<dbReference type="GO" id="GO:0140492">
    <property type="term" value="F:metal-dependent deubiquitinase activity"/>
    <property type="evidence" value="ECO:0007669"/>
    <property type="project" value="InterPro"/>
</dbReference>
<dbReference type="GO" id="GO:0016020">
    <property type="term" value="C:membrane"/>
    <property type="evidence" value="ECO:0007669"/>
    <property type="project" value="TreeGrafter"/>
</dbReference>
<dbReference type="GO" id="GO:0070536">
    <property type="term" value="P:protein K63-linked deubiquitination"/>
    <property type="evidence" value="ECO:0007669"/>
    <property type="project" value="InterPro"/>
</dbReference>
<dbReference type="GO" id="GO:0046872">
    <property type="term" value="F:metal ion binding"/>
    <property type="evidence" value="ECO:0007669"/>
    <property type="project" value="UniProtKB-KW"/>
</dbReference>
<sequence>MSVRLDVEREAEKRVILRREELNKLCVVRDVRSSDSLSKAFQRAYQIYRQCQVYVVERDYDHAYIFLWLLVELYKKKMPLHRDFYHIKYEKDRRRLDAKCRDALGLLDRILDGMLAEERQHLLDETDDDQHILDGPHAVEIVPVLTKADAVSSSLTMRLQALKGEKSPPRVDRTAKEKAFSAIRLKSQGYEPIPVAPAPIPRPPAPTRPAYPSVHGSSPAWLNADIQLRRSSIHDKAMKMREEVRMMSIPSSLVAEFTQLAEPNTLLPPHGVETCGILAGTLKDQELSITTLVIPKQQGSSDTCTMTHEEELFEFCIEHDLLTLGWIHTHPSQTCFLSSVDIHTQCGFQAMLSEAIAIVVAPRDTKKNIGVFRLTMPHGLELIQNCNLTGFHEHPSNIEIYSDAVQLRWDSNRACKVVDMRKGMVQQRFV</sequence>
<comment type="similarity">
    <text evidence="2">Belongs to the peptidase M67C family.</text>
</comment>
<feature type="domain" description="MPN" evidence="9">
    <location>
        <begin position="247"/>
        <end position="378"/>
    </location>
</feature>
<evidence type="ECO:0000256" key="1">
    <source>
        <dbReference type="ARBA" id="ARBA00001947"/>
    </source>
</evidence>
<evidence type="ECO:0000259" key="9">
    <source>
        <dbReference type="PROSITE" id="PS50249"/>
    </source>
</evidence>
<keyword evidence="8" id="KW-0482">Metalloprotease</keyword>
<evidence type="ECO:0000256" key="3">
    <source>
        <dbReference type="ARBA" id="ARBA00022670"/>
    </source>
</evidence>
<evidence type="ECO:0000256" key="8">
    <source>
        <dbReference type="ARBA" id="ARBA00023049"/>
    </source>
</evidence>
<evidence type="ECO:0000256" key="7">
    <source>
        <dbReference type="ARBA" id="ARBA00022833"/>
    </source>
</evidence>
<dbReference type="GO" id="GO:0005768">
    <property type="term" value="C:endosome"/>
    <property type="evidence" value="ECO:0007669"/>
    <property type="project" value="TreeGrafter"/>
</dbReference>
<proteinExistence type="inferred from homology"/>
<dbReference type="VEuPathDB" id="FungiDB:AeMF1_000015"/>
<keyword evidence="7" id="KW-0862">Zinc</keyword>
<gene>
    <name evidence="10" type="ORF">Ae201684_016441</name>
</gene>